<dbReference type="GO" id="GO:0006888">
    <property type="term" value="P:endoplasmic reticulum to Golgi vesicle-mediated transport"/>
    <property type="evidence" value="ECO:0007669"/>
    <property type="project" value="TreeGrafter"/>
</dbReference>
<keyword evidence="2" id="KW-0489">Methyltransferase</keyword>
<protein>
    <submittedName>
        <fullName evidence="2">Methyltransferase FkbM family</fullName>
    </submittedName>
</protein>
<dbReference type="Pfam" id="PF05050">
    <property type="entry name" value="Methyltransf_21"/>
    <property type="match status" value="1"/>
</dbReference>
<dbReference type="PANTHER" id="PTHR34009">
    <property type="entry name" value="PROTEIN STAR"/>
    <property type="match status" value="1"/>
</dbReference>
<reference evidence="2 3" key="1">
    <citation type="journal article" date="2015" name="Nature">
        <title>rRNA introns, odd ribosomes, and small enigmatic genomes across a large radiation of phyla.</title>
        <authorList>
            <person name="Brown C.T."/>
            <person name="Hug L.A."/>
            <person name="Thomas B.C."/>
            <person name="Sharon I."/>
            <person name="Castelle C.J."/>
            <person name="Singh A."/>
            <person name="Wilkins M.J."/>
            <person name="Williams K.H."/>
            <person name="Banfield J.F."/>
        </authorList>
    </citation>
    <scope>NUCLEOTIDE SEQUENCE [LARGE SCALE GENOMIC DNA]</scope>
</reference>
<dbReference type="InterPro" id="IPR053202">
    <property type="entry name" value="EGF_Rcpt_Signaling_Reg"/>
</dbReference>
<dbReference type="GO" id="GO:0008168">
    <property type="term" value="F:methyltransferase activity"/>
    <property type="evidence" value="ECO:0007669"/>
    <property type="project" value="UniProtKB-KW"/>
</dbReference>
<dbReference type="GO" id="GO:0016197">
    <property type="term" value="P:endosomal transport"/>
    <property type="evidence" value="ECO:0007669"/>
    <property type="project" value="TreeGrafter"/>
</dbReference>
<dbReference type="Gene3D" id="3.40.50.150">
    <property type="entry name" value="Vaccinia Virus protein VP39"/>
    <property type="match status" value="1"/>
</dbReference>
<dbReference type="EMBL" id="LCFK01000043">
    <property type="protein sequence ID" value="KKS92545.1"/>
    <property type="molecule type" value="Genomic_DNA"/>
</dbReference>
<dbReference type="GO" id="GO:0005886">
    <property type="term" value="C:plasma membrane"/>
    <property type="evidence" value="ECO:0007669"/>
    <property type="project" value="TreeGrafter"/>
</dbReference>
<sequence length="252" mass="28446">MMTPLYDWLGKRSYAQSGEDIVADIELGKKKKGFYVDIGAYHPKMFSNTYLFYKKGWSGLCVDPNPKMEELFAKARPRDVFLNMGVGKGGKAGGGRSLHSGRDDGGEAVEYFMFEDGAANTFSAEQAKKNQEEAGRKLKGKRMVAVLPLKTIFDKYLPKGQKIDLLSVDVEGMDLEVLRSNDWKKYRPEIIIAEDLEFDFDRYVNGVRLPRSQARPRNDGGVGVAKFLGERGYKLNDKTPYSLIFTKEKPRS</sequence>
<name>A0A0G1D3N7_9BACT</name>
<dbReference type="InterPro" id="IPR029063">
    <property type="entry name" value="SAM-dependent_MTases_sf"/>
</dbReference>
<evidence type="ECO:0000259" key="1">
    <source>
        <dbReference type="Pfam" id="PF05050"/>
    </source>
</evidence>
<dbReference type="GO" id="GO:0032259">
    <property type="term" value="P:methylation"/>
    <property type="evidence" value="ECO:0007669"/>
    <property type="project" value="UniProtKB-KW"/>
</dbReference>
<dbReference type="PATRIC" id="fig|1618390.3.peg.764"/>
<proteinExistence type="predicted"/>
<dbReference type="SUPFAM" id="SSF53335">
    <property type="entry name" value="S-adenosyl-L-methionine-dependent methyltransferases"/>
    <property type="match status" value="1"/>
</dbReference>
<accession>A0A0G1D3N7</accession>
<dbReference type="AlphaFoldDB" id="A0A0G1D3N7"/>
<dbReference type="PANTHER" id="PTHR34009:SF2">
    <property type="entry name" value="PROTEIN STAR"/>
    <property type="match status" value="1"/>
</dbReference>
<dbReference type="Proteomes" id="UP000033980">
    <property type="component" value="Unassembled WGS sequence"/>
</dbReference>
<comment type="caution">
    <text evidence="2">The sequence shown here is derived from an EMBL/GenBank/DDBJ whole genome shotgun (WGS) entry which is preliminary data.</text>
</comment>
<evidence type="ECO:0000313" key="2">
    <source>
        <dbReference type="EMBL" id="KKS92545.1"/>
    </source>
</evidence>
<feature type="domain" description="Methyltransferase FkbM" evidence="1">
    <location>
        <begin position="37"/>
        <end position="199"/>
    </location>
</feature>
<evidence type="ECO:0000313" key="3">
    <source>
        <dbReference type="Proteomes" id="UP000033980"/>
    </source>
</evidence>
<dbReference type="GO" id="GO:0005737">
    <property type="term" value="C:cytoplasm"/>
    <property type="evidence" value="ECO:0007669"/>
    <property type="project" value="GOC"/>
</dbReference>
<gene>
    <name evidence="2" type="ORF">UV68_C0043G0005</name>
</gene>
<dbReference type="InterPro" id="IPR006342">
    <property type="entry name" value="FkbM_mtfrase"/>
</dbReference>
<organism evidence="2 3">
    <name type="scientific">Candidatus Collierbacteria bacterium GW2011_GWC2_43_12</name>
    <dbReference type="NCBI Taxonomy" id="1618390"/>
    <lineage>
        <taxon>Bacteria</taxon>
        <taxon>Candidatus Collieribacteriota</taxon>
    </lineage>
</organism>
<keyword evidence="2" id="KW-0808">Transferase</keyword>